<evidence type="ECO:0000256" key="2">
    <source>
        <dbReference type="ARBA" id="ARBA00022771"/>
    </source>
</evidence>
<feature type="compositionally biased region" description="Polar residues" evidence="5">
    <location>
        <begin position="505"/>
        <end position="517"/>
    </location>
</feature>
<dbReference type="OrthoDB" id="21380at2759"/>
<dbReference type="PROSITE" id="PS51265">
    <property type="entry name" value="ZF_DBF4"/>
    <property type="match status" value="1"/>
</dbReference>
<feature type="region of interest" description="Disordered" evidence="5">
    <location>
        <begin position="499"/>
        <end position="528"/>
    </location>
</feature>
<evidence type="ECO:0000256" key="3">
    <source>
        <dbReference type="ARBA" id="ARBA00022833"/>
    </source>
</evidence>
<protein>
    <recommendedName>
        <fullName evidence="6">DBF4-type domain-containing protein</fullName>
    </recommendedName>
</protein>
<evidence type="ECO:0000313" key="7">
    <source>
        <dbReference type="EMBL" id="KXN72252.1"/>
    </source>
</evidence>
<dbReference type="GO" id="GO:1901987">
    <property type="term" value="P:regulation of cell cycle phase transition"/>
    <property type="evidence" value="ECO:0007669"/>
    <property type="project" value="TreeGrafter"/>
</dbReference>
<dbReference type="InterPro" id="IPR006572">
    <property type="entry name" value="Znf_DBF"/>
</dbReference>
<dbReference type="Gene3D" id="6.10.250.3410">
    <property type="entry name" value="DBF zinc finger"/>
    <property type="match status" value="1"/>
</dbReference>
<evidence type="ECO:0000313" key="8">
    <source>
        <dbReference type="Proteomes" id="UP000070444"/>
    </source>
</evidence>
<dbReference type="InterPro" id="IPR038545">
    <property type="entry name" value="Znf_DBF_sf"/>
</dbReference>
<dbReference type="Proteomes" id="UP000070444">
    <property type="component" value="Unassembled WGS sequence"/>
</dbReference>
<dbReference type="CDD" id="cd00027">
    <property type="entry name" value="BRCT"/>
    <property type="match status" value="1"/>
</dbReference>
<dbReference type="PANTHER" id="PTHR15375:SF26">
    <property type="entry name" value="PROTEIN CHIFFON"/>
    <property type="match status" value="1"/>
</dbReference>
<dbReference type="InterPro" id="IPR013939">
    <property type="entry name" value="Regulatory_Dfp1/Him1"/>
</dbReference>
<reference evidence="7 8" key="1">
    <citation type="journal article" date="2015" name="Genome Biol. Evol.">
        <title>Phylogenomic analyses indicate that early fungi evolved digesting cell walls of algal ancestors of land plants.</title>
        <authorList>
            <person name="Chang Y."/>
            <person name="Wang S."/>
            <person name="Sekimoto S."/>
            <person name="Aerts A.L."/>
            <person name="Choi C."/>
            <person name="Clum A."/>
            <person name="LaButti K.M."/>
            <person name="Lindquist E.A."/>
            <person name="Yee Ngan C."/>
            <person name="Ohm R.A."/>
            <person name="Salamov A.A."/>
            <person name="Grigoriev I.V."/>
            <person name="Spatafora J.W."/>
            <person name="Berbee M.L."/>
        </authorList>
    </citation>
    <scope>NUCLEOTIDE SEQUENCE [LARGE SCALE GENOMIC DNA]</scope>
    <source>
        <strain evidence="7 8">NRRL 28638</strain>
    </source>
</reference>
<dbReference type="Pfam" id="PF07535">
    <property type="entry name" value="zf-DBF"/>
    <property type="match status" value="1"/>
</dbReference>
<evidence type="ECO:0000256" key="5">
    <source>
        <dbReference type="SAM" id="MobiDB-lite"/>
    </source>
</evidence>
<dbReference type="GO" id="GO:0003676">
    <property type="term" value="F:nucleic acid binding"/>
    <property type="evidence" value="ECO:0007669"/>
    <property type="project" value="InterPro"/>
</dbReference>
<accession>A0A137PBE9</accession>
<dbReference type="InterPro" id="IPR051590">
    <property type="entry name" value="Replication_Regulatory_Kinase"/>
</dbReference>
<dbReference type="PANTHER" id="PTHR15375">
    <property type="entry name" value="ACTIVATOR OF S-PHASE KINASE-RELATED"/>
    <property type="match status" value="1"/>
</dbReference>
<dbReference type="EMBL" id="KQ964457">
    <property type="protein sequence ID" value="KXN72252.1"/>
    <property type="molecule type" value="Genomic_DNA"/>
</dbReference>
<dbReference type="Pfam" id="PF08630">
    <property type="entry name" value="Dfp1_Him1_M"/>
    <property type="match status" value="1"/>
</dbReference>
<dbReference type="GO" id="GO:0010571">
    <property type="term" value="P:positive regulation of nuclear cell cycle DNA replication"/>
    <property type="evidence" value="ECO:0007669"/>
    <property type="project" value="TreeGrafter"/>
</dbReference>
<evidence type="ECO:0000256" key="1">
    <source>
        <dbReference type="ARBA" id="ARBA00022723"/>
    </source>
</evidence>
<feature type="region of interest" description="Disordered" evidence="5">
    <location>
        <begin position="578"/>
        <end position="603"/>
    </location>
</feature>
<proteinExistence type="predicted"/>
<dbReference type="GO" id="GO:0008270">
    <property type="term" value="F:zinc ion binding"/>
    <property type="evidence" value="ECO:0007669"/>
    <property type="project" value="UniProtKB-KW"/>
</dbReference>
<keyword evidence="2 4" id="KW-0863">Zinc-finger</keyword>
<name>A0A137PBE9_CONC2</name>
<keyword evidence="3" id="KW-0862">Zinc</keyword>
<dbReference type="SMART" id="SM00586">
    <property type="entry name" value="ZnF_DBF"/>
    <property type="match status" value="1"/>
</dbReference>
<dbReference type="FunFam" id="6.10.250.3410:FF:000001">
    <property type="entry name" value="Protein DBF4 homolog A"/>
    <property type="match status" value="1"/>
</dbReference>
<sequence length="623" mass="70459">MDSNPYGQGQPYHQLKRENEHISVTQAFSNRAILTDIKKEEANQQPFHNPFHLSRIQSGHLPTSLNASTSLSATTRTATFDPMTLPSTNTSMRSNKPSFRQWVENYRAHFPNYRFFFHNVPNHLQIEMSKDIRALGGTVEPFFSREVTHLIDNSSPNSAPTVTPIKDENGLDNKRIKMEYGNTSVPFNYSVEDRSNMVNMKNLPPAGNNNFKINNSNLFVKTLFDSVTYPNLLLEPRDHVVTQAKKFGMKIWPLDKFRNRILKYLINPNLAVQSQSTSQNQFIPPPRTNIGLPPIIEPTPRQLPPFQLQRNSQSRARLLHSETHYLHFYYLLVEDRTGIHRPPVIAEYLPPGDCQEPPWPRLYQVPVGRCPFINVQPSNASKRKNCPPPQVAVAPIELKPPNHLQPYTNASAILSQSSHHPTAYPHPTTPTFFKTNQSLLLGDKERVSRATESAVTPPIHPPHTVDSPFVLSQPLTPQPVNNGSSRLALPTQRLLADPINRSRLSKASGSLRSNAPTESPLHHLPPTKKPGYCENCKVKFEDLEEHILTRSHKAFAKNTANFTSLDRLLSKLQRPLKSAAQLTPSTTNPSSSSPNHWYGKSARDYLEEAPQSPVLDQFDWSFK</sequence>
<keyword evidence="8" id="KW-1185">Reference proteome</keyword>
<dbReference type="InterPro" id="IPR036420">
    <property type="entry name" value="BRCT_dom_sf"/>
</dbReference>
<dbReference type="AlphaFoldDB" id="A0A137PBE9"/>
<feature type="domain" description="DBF4-type" evidence="6">
    <location>
        <begin position="526"/>
        <end position="575"/>
    </location>
</feature>
<evidence type="ECO:0000256" key="4">
    <source>
        <dbReference type="PROSITE-ProRule" id="PRU00600"/>
    </source>
</evidence>
<dbReference type="GO" id="GO:0043539">
    <property type="term" value="F:protein serine/threonine kinase activator activity"/>
    <property type="evidence" value="ECO:0007669"/>
    <property type="project" value="TreeGrafter"/>
</dbReference>
<dbReference type="SUPFAM" id="SSF52113">
    <property type="entry name" value="BRCT domain"/>
    <property type="match status" value="1"/>
</dbReference>
<keyword evidence="1" id="KW-0479">Metal-binding</keyword>
<feature type="compositionally biased region" description="Low complexity" evidence="5">
    <location>
        <begin position="583"/>
        <end position="595"/>
    </location>
</feature>
<evidence type="ECO:0000259" key="6">
    <source>
        <dbReference type="PROSITE" id="PS51265"/>
    </source>
</evidence>
<dbReference type="STRING" id="796925.A0A137PBE9"/>
<organism evidence="7 8">
    <name type="scientific">Conidiobolus coronatus (strain ATCC 28846 / CBS 209.66 / NRRL 28638)</name>
    <name type="common">Delacroixia coronata</name>
    <dbReference type="NCBI Taxonomy" id="796925"/>
    <lineage>
        <taxon>Eukaryota</taxon>
        <taxon>Fungi</taxon>
        <taxon>Fungi incertae sedis</taxon>
        <taxon>Zoopagomycota</taxon>
        <taxon>Entomophthoromycotina</taxon>
        <taxon>Entomophthoromycetes</taxon>
        <taxon>Entomophthorales</taxon>
        <taxon>Ancylistaceae</taxon>
        <taxon>Conidiobolus</taxon>
    </lineage>
</organism>
<dbReference type="GO" id="GO:0031431">
    <property type="term" value="C:Dbf4-dependent protein kinase complex"/>
    <property type="evidence" value="ECO:0007669"/>
    <property type="project" value="TreeGrafter"/>
</dbReference>
<gene>
    <name evidence="7" type="ORF">CONCODRAFT_84199</name>
</gene>